<sequence length="84" mass="8794">MEGTLHTVTIENCKKITATAIESVDAFSPAQIVLSYSGGRIIVAGSGLKISAFSKQSGAFCADGTVTGVRYAAKGVKLVRRIFK</sequence>
<evidence type="ECO:0000313" key="2">
    <source>
        <dbReference type="Proteomes" id="UP000824110"/>
    </source>
</evidence>
<evidence type="ECO:0000313" key="1">
    <source>
        <dbReference type="EMBL" id="HIU61260.1"/>
    </source>
</evidence>
<protein>
    <submittedName>
        <fullName evidence="1">YabP/YqfC family sporulation protein</fullName>
    </submittedName>
</protein>
<accession>A0A9D1MJB4</accession>
<proteinExistence type="predicted"/>
<reference evidence="1" key="2">
    <citation type="journal article" date="2021" name="PeerJ">
        <title>Extensive microbial diversity within the chicken gut microbiome revealed by metagenomics and culture.</title>
        <authorList>
            <person name="Gilroy R."/>
            <person name="Ravi A."/>
            <person name="Getino M."/>
            <person name="Pursley I."/>
            <person name="Horton D.L."/>
            <person name="Alikhan N.F."/>
            <person name="Baker D."/>
            <person name="Gharbi K."/>
            <person name="Hall N."/>
            <person name="Watson M."/>
            <person name="Adriaenssens E.M."/>
            <person name="Foster-Nyarko E."/>
            <person name="Jarju S."/>
            <person name="Secka A."/>
            <person name="Antonio M."/>
            <person name="Oren A."/>
            <person name="Chaudhuri R.R."/>
            <person name="La Ragione R."/>
            <person name="Hildebrand F."/>
            <person name="Pallen M.J."/>
        </authorList>
    </citation>
    <scope>NUCLEOTIDE SEQUENCE</scope>
    <source>
        <strain evidence="1">CHK195-12923</strain>
    </source>
</reference>
<organism evidence="1 2">
    <name type="scientific">Candidatus Coproplasma excrementigallinarum</name>
    <dbReference type="NCBI Taxonomy" id="2840747"/>
    <lineage>
        <taxon>Bacteria</taxon>
        <taxon>Bacillati</taxon>
        <taxon>Bacillota</taxon>
        <taxon>Clostridia</taxon>
        <taxon>Eubacteriales</taxon>
        <taxon>Candidatus Coproplasma</taxon>
    </lineage>
</organism>
<dbReference type="InterPro" id="IPR038705">
    <property type="entry name" value="YabP_sf"/>
</dbReference>
<gene>
    <name evidence="1" type="ORF">IAB69_01235</name>
</gene>
<comment type="caution">
    <text evidence="1">The sequence shown here is derived from an EMBL/GenBank/DDBJ whole genome shotgun (WGS) entry which is preliminary data.</text>
</comment>
<dbReference type="InterPro" id="IPR022476">
    <property type="entry name" value="Spore_YabP/YqfC"/>
</dbReference>
<dbReference type="Gene3D" id="2.60.40.2000">
    <property type="match status" value="1"/>
</dbReference>
<name>A0A9D1MJB4_9FIRM</name>
<reference evidence="1" key="1">
    <citation type="submission" date="2020-10" db="EMBL/GenBank/DDBJ databases">
        <authorList>
            <person name="Gilroy R."/>
        </authorList>
    </citation>
    <scope>NUCLEOTIDE SEQUENCE</scope>
    <source>
        <strain evidence="1">CHK195-12923</strain>
    </source>
</reference>
<dbReference type="Proteomes" id="UP000824110">
    <property type="component" value="Unassembled WGS sequence"/>
</dbReference>
<dbReference type="EMBL" id="DVNE01000011">
    <property type="protein sequence ID" value="HIU61260.1"/>
    <property type="molecule type" value="Genomic_DNA"/>
</dbReference>
<dbReference type="Pfam" id="PF07873">
    <property type="entry name" value="YabP"/>
    <property type="match status" value="1"/>
</dbReference>
<dbReference type="AlphaFoldDB" id="A0A9D1MJB4"/>